<name>A0ABU5CGZ6_9BACI</name>
<dbReference type="EMBL" id="JAROCA020000001">
    <property type="protein sequence ID" value="MDY0405585.1"/>
    <property type="molecule type" value="Genomic_DNA"/>
</dbReference>
<evidence type="ECO:0000256" key="1">
    <source>
        <dbReference type="SAM" id="Phobius"/>
    </source>
</evidence>
<evidence type="ECO:0000313" key="2">
    <source>
        <dbReference type="EMBL" id="MDY0405585.1"/>
    </source>
</evidence>
<protein>
    <submittedName>
        <fullName evidence="2">ComGF family competence protein</fullName>
    </submittedName>
</protein>
<proteinExistence type="predicted"/>
<keyword evidence="1" id="KW-0472">Membrane</keyword>
<comment type="caution">
    <text evidence="2">The sequence shown here is derived from an EMBL/GenBank/DDBJ whole genome shotgun (WGS) entry which is preliminary data.</text>
</comment>
<keyword evidence="3" id="KW-1185">Reference proteome</keyword>
<sequence length="149" mass="17380">MRRKIKNKFAFMALWRNKQGFTFIHTLAALSILFITLPFIGYLLKAAEYETNYEFLSTQQFFRYMQDEMLEATNVAVTVDTANLSMPNGDLVAYEKYGSQIRRRVNKQGHEVYLRDIRTVKFSQKKQGVLVKIETAGGHVYEKTIFLYG</sequence>
<reference evidence="2 3" key="1">
    <citation type="submission" date="2023-10" db="EMBL/GenBank/DDBJ databases">
        <title>179-bfca-hs.</title>
        <authorList>
            <person name="Miliotis G."/>
            <person name="Sengupta P."/>
            <person name="Hameed A."/>
            <person name="Chuvochina M."/>
            <person name="Mcdonagh F."/>
            <person name="Simpson A.C."/>
            <person name="Singh N.K."/>
            <person name="Rekha P.D."/>
            <person name="Raman K."/>
            <person name="Hugenholtz P."/>
            <person name="Venkateswaran K."/>
        </authorList>
    </citation>
    <scope>NUCLEOTIDE SEQUENCE [LARGE SCALE GENOMIC DNA]</scope>
    <source>
        <strain evidence="2 3">179-BFC-A-HS</strain>
    </source>
</reference>
<keyword evidence="1" id="KW-0812">Transmembrane</keyword>
<dbReference type="Pfam" id="PF15980">
    <property type="entry name" value="ComGF"/>
    <property type="match status" value="1"/>
</dbReference>
<keyword evidence="1" id="KW-1133">Transmembrane helix</keyword>
<feature type="transmembrane region" description="Helical" evidence="1">
    <location>
        <begin position="21"/>
        <end position="44"/>
    </location>
</feature>
<evidence type="ECO:0000313" key="3">
    <source>
        <dbReference type="Proteomes" id="UP001228376"/>
    </source>
</evidence>
<dbReference type="RefSeq" id="WP_306067395.1">
    <property type="nucleotide sequence ID" value="NZ_JAROCA020000001.1"/>
</dbReference>
<accession>A0ABU5CGZ6</accession>
<gene>
    <name evidence="2" type="ORF">P5G51_009415</name>
</gene>
<dbReference type="InterPro" id="IPR016977">
    <property type="entry name" value="ComGF"/>
</dbReference>
<organism evidence="2 3">
    <name type="scientific">Tigheibacillus jepli</name>
    <dbReference type="NCBI Taxonomy" id="3035914"/>
    <lineage>
        <taxon>Bacteria</taxon>
        <taxon>Bacillati</taxon>
        <taxon>Bacillota</taxon>
        <taxon>Bacilli</taxon>
        <taxon>Bacillales</taxon>
        <taxon>Bacillaceae</taxon>
        <taxon>Tigheibacillus</taxon>
    </lineage>
</organism>
<dbReference type="Proteomes" id="UP001228376">
    <property type="component" value="Unassembled WGS sequence"/>
</dbReference>